<evidence type="ECO:0000313" key="2">
    <source>
        <dbReference type="Proteomes" id="UP000322699"/>
    </source>
</evidence>
<organism evidence="1 2">
    <name type="scientific">Rubripirellula obstinata</name>
    <dbReference type="NCBI Taxonomy" id="406547"/>
    <lineage>
        <taxon>Bacteria</taxon>
        <taxon>Pseudomonadati</taxon>
        <taxon>Planctomycetota</taxon>
        <taxon>Planctomycetia</taxon>
        <taxon>Pirellulales</taxon>
        <taxon>Pirellulaceae</taxon>
        <taxon>Rubripirellula</taxon>
    </lineage>
</organism>
<dbReference type="EMBL" id="VRLW01000003">
    <property type="protein sequence ID" value="KAA1257249.1"/>
    <property type="molecule type" value="Genomic_DNA"/>
</dbReference>
<dbReference type="AlphaFoldDB" id="A0A5B1CC61"/>
<accession>A0A5B1CC61</accession>
<proteinExistence type="predicted"/>
<keyword evidence="2" id="KW-1185">Reference proteome</keyword>
<name>A0A5B1CC61_9BACT</name>
<comment type="caution">
    <text evidence="1">The sequence shown here is derived from an EMBL/GenBank/DDBJ whole genome shotgun (WGS) entry which is preliminary data.</text>
</comment>
<protein>
    <submittedName>
        <fullName evidence="1">Uncharacterized protein</fullName>
    </submittedName>
</protein>
<evidence type="ECO:0000313" key="1">
    <source>
        <dbReference type="EMBL" id="KAA1257249.1"/>
    </source>
</evidence>
<sequence>MVGGHVCLHALIRRPQNADVIRLSHGHMLPSSRPAGHNQCTTKTAWPQCPTNTQVPTALRGTNQRLSPSIRFNAAHQNLLERPLFVTIFTR</sequence>
<gene>
    <name evidence="1" type="ORF">LF1_53980</name>
</gene>
<reference evidence="1 2" key="1">
    <citation type="submission" date="2019-08" db="EMBL/GenBank/DDBJ databases">
        <title>Deep-cultivation of Planctomycetes and their phenomic and genomic characterization uncovers novel biology.</title>
        <authorList>
            <person name="Wiegand S."/>
            <person name="Jogler M."/>
            <person name="Boedeker C."/>
            <person name="Pinto D."/>
            <person name="Vollmers J."/>
            <person name="Rivas-Marin E."/>
            <person name="Kohn T."/>
            <person name="Peeters S.H."/>
            <person name="Heuer A."/>
            <person name="Rast P."/>
            <person name="Oberbeckmann S."/>
            <person name="Bunk B."/>
            <person name="Jeske O."/>
            <person name="Meyerdierks A."/>
            <person name="Storesund J.E."/>
            <person name="Kallscheuer N."/>
            <person name="Luecker S."/>
            <person name="Lage O.M."/>
            <person name="Pohl T."/>
            <person name="Merkel B.J."/>
            <person name="Hornburger P."/>
            <person name="Mueller R.-W."/>
            <person name="Bruemmer F."/>
            <person name="Labrenz M."/>
            <person name="Spormann A.M."/>
            <person name="Op Den Camp H."/>
            <person name="Overmann J."/>
            <person name="Amann R."/>
            <person name="Jetten M.S.M."/>
            <person name="Mascher T."/>
            <person name="Medema M.H."/>
            <person name="Devos D.P."/>
            <person name="Kaster A.-K."/>
            <person name="Ovreas L."/>
            <person name="Rohde M."/>
            <person name="Galperin M.Y."/>
            <person name="Jogler C."/>
        </authorList>
    </citation>
    <scope>NUCLEOTIDE SEQUENCE [LARGE SCALE GENOMIC DNA]</scope>
    <source>
        <strain evidence="1 2">LF1</strain>
    </source>
</reference>
<dbReference type="Proteomes" id="UP000322699">
    <property type="component" value="Unassembled WGS sequence"/>
</dbReference>